<dbReference type="AlphaFoldDB" id="A0A0F9TRA4"/>
<dbReference type="Pfam" id="PF09250">
    <property type="entry name" value="Prim-Pol"/>
    <property type="match status" value="1"/>
</dbReference>
<dbReference type="InterPro" id="IPR011545">
    <property type="entry name" value="DEAD/DEAH_box_helicase_dom"/>
</dbReference>
<feature type="domain" description="DEAD/DEAH-box helicase" evidence="1">
    <location>
        <begin position="391"/>
        <end position="498"/>
    </location>
</feature>
<evidence type="ECO:0000313" key="3">
    <source>
        <dbReference type="EMBL" id="KKN51646.1"/>
    </source>
</evidence>
<gene>
    <name evidence="3" type="ORF">LCGC14_0620540</name>
</gene>
<evidence type="ECO:0008006" key="4">
    <source>
        <dbReference type="Google" id="ProtNLM"/>
    </source>
</evidence>
<feature type="domain" description="DNA primase/polymerase bifunctional N-terminal" evidence="2">
    <location>
        <begin position="34"/>
        <end position="173"/>
    </location>
</feature>
<dbReference type="Pfam" id="PF00270">
    <property type="entry name" value="DEAD"/>
    <property type="match status" value="1"/>
</dbReference>
<dbReference type="InterPro" id="IPR015330">
    <property type="entry name" value="DNA_primase/pol_bifunc_N"/>
</dbReference>
<dbReference type="GO" id="GO:0003676">
    <property type="term" value="F:nucleic acid binding"/>
    <property type="evidence" value="ECO:0007669"/>
    <property type="project" value="InterPro"/>
</dbReference>
<sequence length="1087" mass="123245">MALDSNYPQYPEPVSNFTRPCFSPNVHLENFRLLRRVGFYALPKRTTAKIPHWDFWTKKNTKYLHSEEMAMEYQSRADVEGWCVVTGAMSNNLIVIDLDPSAMEAGGLDPATIYYMFQEICPTPFVLGTPGNGVHMYYLTPDELPLLNNINPPFAGVDIRGEGGQVVSLGGVNQYTGKSATKKGVADGHVAAYVTLPFGSYSKPGILNLELYKRLTAQPKRFQAGLSKTEIEWQTEQGRKNLEKYGRTSQNKKVIFTKEMLSYVLKDWDDHKEYDDWIRMWMSAHHAADGDKNIMNYIIEHPKVVFSDGRDGINAFRDKWGNHRQRPIGEVDENGNIIPVATVATLRTLAREAGWLSTTGYEITDFMLTDQIDETYISDWVKTLDEFPDLLLLMSQTGSGKTYALKTIWNRLGQPKTIILVPSIKLATSLHRELVNIHKLPAVLYRDLESGLILDREELIKAPILVSTLQTFAQKVWDNNMEQYGLVYVEESDQLIRDFARGGGGMHTSHVSPMQTRKGWACLRAAIERAGHVYFVDATMSRVTYDLVALYNSDRTLQVVRNTRITPKAPVRFLAKEEDAFYQIMSALIHDKKVVVVCDTAAKAMEVRETMKKLGLLGSKGKLSIVITGDTGSQPEVKMFMDDVNVGAAKYDLVCYNSVMGSGVSITDVEADVVVQISTFLPPSNNLQLLNRYRRQGLVYCYYRWGEELDKGSAEEVRTEAEARADREAELVSMKRRTRNDNAKARDAVASVAIGDVNQQERSARTYYMNLLKADGREVTMQLAEGIEDRLQRAVQGTRAARKKMLAQVAKTWRDTPPIDQERPAFEDYTPLQIAQGLMHAKIEKYLMGNIPLPEVARDEEVYDIVTQFERSIYPLTAYLQQDTALLEAEHWMADRTKALITLSNDITLVAVVGLTRYLFTDLYETLPPITLTERATKFLDELEKVSVDYDRVIFRAEQKYAAIPNRKRNGELVNDTPEKLAVAYSKVLLGRIGLAQRTKRTGDGGRDKTYYIANLKEAEIFCSWRLEDEFQLDQIVAYEDLVDKASREAFKSLSRETQDEVLDFMAQEKCDLGTALNIVQVEEDVW</sequence>
<evidence type="ECO:0000259" key="2">
    <source>
        <dbReference type="Pfam" id="PF09250"/>
    </source>
</evidence>
<dbReference type="Gene3D" id="3.40.50.300">
    <property type="entry name" value="P-loop containing nucleotide triphosphate hydrolases"/>
    <property type="match status" value="1"/>
</dbReference>
<dbReference type="EMBL" id="LAZR01001054">
    <property type="protein sequence ID" value="KKN51646.1"/>
    <property type="molecule type" value="Genomic_DNA"/>
</dbReference>
<evidence type="ECO:0000259" key="1">
    <source>
        <dbReference type="Pfam" id="PF00270"/>
    </source>
</evidence>
<accession>A0A0F9TRA4</accession>
<dbReference type="InterPro" id="IPR027417">
    <property type="entry name" value="P-loop_NTPase"/>
</dbReference>
<dbReference type="SUPFAM" id="SSF56747">
    <property type="entry name" value="Prim-pol domain"/>
    <property type="match status" value="1"/>
</dbReference>
<comment type="caution">
    <text evidence="3">The sequence shown here is derived from an EMBL/GenBank/DDBJ whole genome shotgun (WGS) entry which is preliminary data.</text>
</comment>
<name>A0A0F9TRA4_9ZZZZ</name>
<organism evidence="3">
    <name type="scientific">marine sediment metagenome</name>
    <dbReference type="NCBI Taxonomy" id="412755"/>
    <lineage>
        <taxon>unclassified sequences</taxon>
        <taxon>metagenomes</taxon>
        <taxon>ecological metagenomes</taxon>
    </lineage>
</organism>
<dbReference type="GO" id="GO:0005524">
    <property type="term" value="F:ATP binding"/>
    <property type="evidence" value="ECO:0007669"/>
    <property type="project" value="InterPro"/>
</dbReference>
<dbReference type="SUPFAM" id="SSF52540">
    <property type="entry name" value="P-loop containing nucleoside triphosphate hydrolases"/>
    <property type="match status" value="1"/>
</dbReference>
<protein>
    <recommendedName>
        <fullName evidence="4">DNA primase/polymerase bifunctional N-terminal domain-containing protein</fullName>
    </recommendedName>
</protein>
<reference evidence="3" key="1">
    <citation type="journal article" date="2015" name="Nature">
        <title>Complex archaea that bridge the gap between prokaryotes and eukaryotes.</title>
        <authorList>
            <person name="Spang A."/>
            <person name="Saw J.H."/>
            <person name="Jorgensen S.L."/>
            <person name="Zaremba-Niedzwiedzka K."/>
            <person name="Martijn J."/>
            <person name="Lind A.E."/>
            <person name="van Eijk R."/>
            <person name="Schleper C."/>
            <person name="Guy L."/>
            <person name="Ettema T.J."/>
        </authorList>
    </citation>
    <scope>NUCLEOTIDE SEQUENCE</scope>
</reference>
<proteinExistence type="predicted"/>